<accession>A0A2P6RZ49</accession>
<keyword evidence="2 3" id="KW-0732">Signal</keyword>
<name>A0A2P6RZ49_ROSCH</name>
<keyword evidence="5" id="KW-1185">Reference proteome</keyword>
<feature type="signal peptide" evidence="3">
    <location>
        <begin position="1"/>
        <end position="26"/>
    </location>
</feature>
<reference evidence="4 5" key="1">
    <citation type="journal article" date="2018" name="Nat. Genet.">
        <title>The Rosa genome provides new insights in the design of modern roses.</title>
        <authorList>
            <person name="Bendahmane M."/>
        </authorList>
    </citation>
    <scope>NUCLEOTIDE SEQUENCE [LARGE SCALE GENOMIC DNA]</scope>
    <source>
        <strain evidence="5">cv. Old Blush</strain>
    </source>
</reference>
<comment type="similarity">
    <text evidence="1">Belongs to the 'GDSL' lipolytic enzyme family.</text>
</comment>
<dbReference type="Gene3D" id="3.40.50.1110">
    <property type="entry name" value="SGNH hydrolase"/>
    <property type="match status" value="1"/>
</dbReference>
<dbReference type="AlphaFoldDB" id="A0A2P6RZ49"/>
<dbReference type="PANTHER" id="PTHR45966">
    <property type="entry name" value="GDSL-LIKE LIPASE/ACYLHYDROLASE"/>
    <property type="match status" value="1"/>
</dbReference>
<dbReference type="EMBL" id="PDCK01000040">
    <property type="protein sequence ID" value="PRQ51706.1"/>
    <property type="molecule type" value="Genomic_DNA"/>
</dbReference>
<dbReference type="Proteomes" id="UP000238479">
    <property type="component" value="Chromosome 2"/>
</dbReference>
<dbReference type="OMA" id="NIHIREC"/>
<dbReference type="InterPro" id="IPR044552">
    <property type="entry name" value="GLIP1-5/GLL25"/>
</dbReference>
<protein>
    <submittedName>
        <fullName evidence="4">Putative SGNH hydrolase-type esterase domain-containing protein</fullName>
    </submittedName>
</protein>
<organism evidence="4 5">
    <name type="scientific">Rosa chinensis</name>
    <name type="common">China rose</name>
    <dbReference type="NCBI Taxonomy" id="74649"/>
    <lineage>
        <taxon>Eukaryota</taxon>
        <taxon>Viridiplantae</taxon>
        <taxon>Streptophyta</taxon>
        <taxon>Embryophyta</taxon>
        <taxon>Tracheophyta</taxon>
        <taxon>Spermatophyta</taxon>
        <taxon>Magnoliopsida</taxon>
        <taxon>eudicotyledons</taxon>
        <taxon>Gunneridae</taxon>
        <taxon>Pentapetalae</taxon>
        <taxon>rosids</taxon>
        <taxon>fabids</taxon>
        <taxon>Rosales</taxon>
        <taxon>Rosaceae</taxon>
        <taxon>Rosoideae</taxon>
        <taxon>Rosoideae incertae sedis</taxon>
        <taxon>Rosa</taxon>
    </lineage>
</organism>
<dbReference type="STRING" id="74649.A0A2P6RZ49"/>
<dbReference type="Pfam" id="PF00657">
    <property type="entry name" value="Lipase_GDSL"/>
    <property type="match status" value="1"/>
</dbReference>
<evidence type="ECO:0000313" key="5">
    <source>
        <dbReference type="Proteomes" id="UP000238479"/>
    </source>
</evidence>
<evidence type="ECO:0000256" key="2">
    <source>
        <dbReference type="ARBA" id="ARBA00022729"/>
    </source>
</evidence>
<dbReference type="InterPro" id="IPR036514">
    <property type="entry name" value="SGNH_hydro_sf"/>
</dbReference>
<sequence length="185" mass="20788">MATSRFQIYILAFYASLLVLKCSCLGNSVHQRKHAALFIFGDALFDNGNNNYLNTTTKYQSNFWPYGETFFNHSTGRFSDGRLISDFIAEYAKLPLIPPYLQPGSKDYTYGINFASSAAGALADTHPGFVIDLTTQLSFFKKVEKHLRHKLGDDDAHTLLSEAVYLISIGGNDYFAPFVKKLQFL</sequence>
<dbReference type="GO" id="GO:0016298">
    <property type="term" value="F:lipase activity"/>
    <property type="evidence" value="ECO:0007669"/>
    <property type="project" value="TreeGrafter"/>
</dbReference>
<dbReference type="InterPro" id="IPR001087">
    <property type="entry name" value="GDSL"/>
</dbReference>
<evidence type="ECO:0000313" key="4">
    <source>
        <dbReference type="EMBL" id="PRQ51706.1"/>
    </source>
</evidence>
<feature type="chain" id="PRO_5015127658" evidence="3">
    <location>
        <begin position="27"/>
        <end position="185"/>
    </location>
</feature>
<comment type="caution">
    <text evidence="4">The sequence shown here is derived from an EMBL/GenBank/DDBJ whole genome shotgun (WGS) entry which is preliminary data.</text>
</comment>
<evidence type="ECO:0000256" key="3">
    <source>
        <dbReference type="SAM" id="SignalP"/>
    </source>
</evidence>
<gene>
    <name evidence="4" type="ORF">RchiOBHm_Chr2g0147441</name>
</gene>
<keyword evidence="4" id="KW-0378">Hydrolase</keyword>
<dbReference type="Gramene" id="PRQ51706">
    <property type="protein sequence ID" value="PRQ51706"/>
    <property type="gene ID" value="RchiOBHm_Chr2g0147441"/>
</dbReference>
<dbReference type="PANTHER" id="PTHR45966:SF1">
    <property type="entry name" value="GDSL ESTERASE_LIPASE 1-RELATED"/>
    <property type="match status" value="1"/>
</dbReference>
<proteinExistence type="inferred from homology"/>
<evidence type="ECO:0000256" key="1">
    <source>
        <dbReference type="ARBA" id="ARBA00008668"/>
    </source>
</evidence>